<dbReference type="PANTHER" id="PTHR41791:SF1">
    <property type="entry name" value="SSL7039 PROTEIN"/>
    <property type="match status" value="1"/>
</dbReference>
<gene>
    <name evidence="1" type="ORF">PS833_00460</name>
</gene>
<dbReference type="InterPro" id="IPR014056">
    <property type="entry name" value="TypeIITA-like_toxin_pred"/>
</dbReference>
<proteinExistence type="predicted"/>
<evidence type="ECO:0008006" key="3">
    <source>
        <dbReference type="Google" id="ProtNLM"/>
    </source>
</evidence>
<dbReference type="RefSeq" id="WP_150796406.1">
    <property type="nucleotide sequence ID" value="NZ_CABVHU010000001.1"/>
</dbReference>
<dbReference type="Proteomes" id="UP000409037">
    <property type="component" value="Unassembled WGS sequence"/>
</dbReference>
<dbReference type="PIRSF" id="PIRSF028744">
    <property type="entry name" value="Addict_mod_HI1419"/>
    <property type="match status" value="1"/>
</dbReference>
<dbReference type="Pfam" id="PF05973">
    <property type="entry name" value="Gp49"/>
    <property type="match status" value="1"/>
</dbReference>
<dbReference type="InterPro" id="IPR009241">
    <property type="entry name" value="HigB-like"/>
</dbReference>
<dbReference type="OrthoDB" id="9800258at2"/>
<dbReference type="NCBIfam" id="TIGR02683">
    <property type="entry name" value="upstrm_HI1419"/>
    <property type="match status" value="1"/>
</dbReference>
<name>A0A5E7A5T6_PSEFL</name>
<organism evidence="1 2">
    <name type="scientific">Pseudomonas fluorescens</name>
    <dbReference type="NCBI Taxonomy" id="294"/>
    <lineage>
        <taxon>Bacteria</taxon>
        <taxon>Pseudomonadati</taxon>
        <taxon>Pseudomonadota</taxon>
        <taxon>Gammaproteobacteria</taxon>
        <taxon>Pseudomonadales</taxon>
        <taxon>Pseudomonadaceae</taxon>
        <taxon>Pseudomonas</taxon>
    </lineage>
</organism>
<sequence length="98" mass="10906">MTLIIQQTDTFNRWLLRLRDLKAKASIIRRMARAKDGGLGDVKPVGGGVCEMRLEVGPAYRLYFTRRGEVVVVLLCGGDKSSQSRDIELAKKLAGEIE</sequence>
<protein>
    <recommendedName>
        <fullName evidence="3">Addiction module antitoxin RelB</fullName>
    </recommendedName>
</protein>
<evidence type="ECO:0000313" key="2">
    <source>
        <dbReference type="Proteomes" id="UP000409037"/>
    </source>
</evidence>
<accession>A0A5E7A5T6</accession>
<reference evidence="1 2" key="1">
    <citation type="submission" date="2019-09" db="EMBL/GenBank/DDBJ databases">
        <authorList>
            <person name="Chandra G."/>
            <person name="Truman W A."/>
        </authorList>
    </citation>
    <scope>NUCLEOTIDE SEQUENCE [LARGE SCALE GENOMIC DNA]</scope>
    <source>
        <strain evidence="1">PS833</strain>
    </source>
</reference>
<dbReference type="PANTHER" id="PTHR41791">
    <property type="entry name" value="SSL7039 PROTEIN"/>
    <property type="match status" value="1"/>
</dbReference>
<evidence type="ECO:0000313" key="1">
    <source>
        <dbReference type="EMBL" id="VVN71741.1"/>
    </source>
</evidence>
<dbReference type="EMBL" id="CABVHU010000001">
    <property type="protein sequence ID" value="VVN71741.1"/>
    <property type="molecule type" value="Genomic_DNA"/>
</dbReference>
<dbReference type="AlphaFoldDB" id="A0A5E7A5T6"/>